<comment type="caution">
    <text evidence="3">The sequence shown here is derived from an EMBL/GenBank/DDBJ whole genome shotgun (WGS) entry which is preliminary data.</text>
</comment>
<feature type="region of interest" description="Disordered" evidence="2">
    <location>
        <begin position="1"/>
        <end position="96"/>
    </location>
</feature>
<organism evidence="3 4">
    <name type="scientific">Blepharisma stoltei</name>
    <dbReference type="NCBI Taxonomy" id="1481888"/>
    <lineage>
        <taxon>Eukaryota</taxon>
        <taxon>Sar</taxon>
        <taxon>Alveolata</taxon>
        <taxon>Ciliophora</taxon>
        <taxon>Postciliodesmatophora</taxon>
        <taxon>Heterotrichea</taxon>
        <taxon>Heterotrichida</taxon>
        <taxon>Blepharismidae</taxon>
        <taxon>Blepharisma</taxon>
    </lineage>
</organism>
<sequence>MSSSDFSSDSDFDMDVDEGTQVGTVQPSVQVSQAPRLVDFESSEEMEDSDQDGPPKITVLKAEKQPSSSDISAGSSDFDSEDTPPQAKKIEKKEEMKYLTVNKKPMAISTQDFTKAMPSPKISPINKARPPQTIFKLENKNLHTKSYTNFSDLIFEDELNPAPKPKSRPNDVERLFRYQAKSEAKLKDLANAQAKKIMEDCTFQPNIKVSKEKRSIHEFASDMERLEKNRQIAIEALRQEHLKALGNGGVKLKPTICKKSDLIAQQQRGRSTISVHEKLWRERTDKAQEQLLSPANSVTIDRRSFTPSINERSLRLERSESIENRLYNDALRRKRAASQSPETSFRGRLITKNSERFLARKFENEFSAKTRDLDIDDSMNYTKFAALLKSMSFIVDSDKGRSDMIEIWKILQPTENYVKKDNLLNALKGIMNYPLSEQEEGLLKLDRSLLHRNFHHLSENRERVVYHSNRNPRFKGGLETYSFRPSLNRTSSLLGGRSLSNRSFIQGQKSNADFLATEQQRLQVKWLEMKKAKDAEESKLCTFKPVINKKTPIRHSKVKSNDVITTHYKRLSSEKNRFEALYSLAKFERTEKERLVKSKEESEIEEDMKECTFTPKFETQKFNNDFDQVKGVSQLINKLRKGKMDAKKSKNEDQENKSIHKRKGSLQGRSDRQITTKESSESRESYQNSYSSEDDDTLTVSVNLPNGVVDTLIIYPNDNREEVVQKFIDKHGIDEVAARKLKAGLLQ</sequence>
<evidence type="ECO:0000256" key="2">
    <source>
        <dbReference type="SAM" id="MobiDB-lite"/>
    </source>
</evidence>
<keyword evidence="1" id="KW-0175">Coiled coil</keyword>
<evidence type="ECO:0000313" key="3">
    <source>
        <dbReference type="EMBL" id="CAG9334938.1"/>
    </source>
</evidence>
<name>A0AAU9KDG6_9CILI</name>
<accession>A0AAU9KDG6</accession>
<feature type="compositionally biased region" description="Acidic residues" evidence="2">
    <location>
        <begin position="41"/>
        <end position="51"/>
    </location>
</feature>
<dbReference type="EMBL" id="CAJZBQ010000060">
    <property type="protein sequence ID" value="CAG9334938.1"/>
    <property type="molecule type" value="Genomic_DNA"/>
</dbReference>
<evidence type="ECO:0000256" key="1">
    <source>
        <dbReference type="SAM" id="Coils"/>
    </source>
</evidence>
<feature type="coiled-coil region" evidence="1">
    <location>
        <begin position="209"/>
        <end position="243"/>
    </location>
</feature>
<keyword evidence="4" id="KW-1185">Reference proteome</keyword>
<feature type="compositionally biased region" description="Acidic residues" evidence="2">
    <location>
        <begin position="8"/>
        <end position="18"/>
    </location>
</feature>
<evidence type="ECO:0000313" key="4">
    <source>
        <dbReference type="Proteomes" id="UP001162131"/>
    </source>
</evidence>
<feature type="compositionally biased region" description="Low complexity" evidence="2">
    <location>
        <begin position="67"/>
        <end position="77"/>
    </location>
</feature>
<dbReference type="PANTHER" id="PTHR38150:SF1">
    <property type="entry name" value="PFU DOMAIN-CONTAINING PROTEIN"/>
    <property type="match status" value="1"/>
</dbReference>
<feature type="compositionally biased region" description="Basic and acidic residues" evidence="2">
    <location>
        <begin position="669"/>
        <end position="684"/>
    </location>
</feature>
<gene>
    <name evidence="3" type="ORF">BSTOLATCC_MIC62520</name>
</gene>
<feature type="region of interest" description="Disordered" evidence="2">
    <location>
        <begin position="640"/>
        <end position="698"/>
    </location>
</feature>
<feature type="compositionally biased region" description="Polar residues" evidence="2">
    <location>
        <begin position="21"/>
        <end position="33"/>
    </location>
</feature>
<proteinExistence type="predicted"/>
<feature type="compositionally biased region" description="Basic and acidic residues" evidence="2">
    <location>
        <begin position="642"/>
        <end position="658"/>
    </location>
</feature>
<protein>
    <submittedName>
        <fullName evidence="3">Uncharacterized protein</fullName>
    </submittedName>
</protein>
<reference evidence="3" key="1">
    <citation type="submission" date="2021-09" db="EMBL/GenBank/DDBJ databases">
        <authorList>
            <consortium name="AG Swart"/>
            <person name="Singh M."/>
            <person name="Singh A."/>
            <person name="Seah K."/>
            <person name="Emmerich C."/>
        </authorList>
    </citation>
    <scope>NUCLEOTIDE SEQUENCE</scope>
    <source>
        <strain evidence="3">ATCC30299</strain>
    </source>
</reference>
<dbReference type="AlphaFoldDB" id="A0AAU9KDG6"/>
<dbReference type="PANTHER" id="PTHR38150">
    <property type="entry name" value="EF-HAND DOMAIN-CONTAINING PROTEIN"/>
    <property type="match status" value="1"/>
</dbReference>
<dbReference type="Proteomes" id="UP001162131">
    <property type="component" value="Unassembled WGS sequence"/>
</dbReference>